<feature type="region of interest" description="Disordered" evidence="1">
    <location>
        <begin position="42"/>
        <end position="65"/>
    </location>
</feature>
<evidence type="ECO:0000256" key="1">
    <source>
        <dbReference type="SAM" id="MobiDB-lite"/>
    </source>
</evidence>
<keyword evidence="3" id="KW-1185">Reference proteome</keyword>
<dbReference type="AlphaFoldDB" id="A0A0B3SJC1"/>
<comment type="caution">
    <text evidence="2">The sequence shown here is derived from an EMBL/GenBank/DDBJ whole genome shotgun (WGS) entry which is preliminary data.</text>
</comment>
<proteinExistence type="predicted"/>
<protein>
    <submittedName>
        <fullName evidence="2">Phage integrase</fullName>
    </submittedName>
</protein>
<dbReference type="EMBL" id="JSUQ01000023">
    <property type="protein sequence ID" value="KHQ50659.1"/>
    <property type="molecule type" value="Genomic_DNA"/>
</dbReference>
<evidence type="ECO:0000313" key="2">
    <source>
        <dbReference type="EMBL" id="KHQ50659.1"/>
    </source>
</evidence>
<accession>A0A0B3SJC1</accession>
<dbReference type="STRING" id="561184.SAMN05216376_11967"/>
<feature type="compositionally biased region" description="Basic and acidic residues" evidence="1">
    <location>
        <begin position="42"/>
        <end position="52"/>
    </location>
</feature>
<organism evidence="2 3">
    <name type="scientific">Mameliella alba</name>
    <dbReference type="NCBI Taxonomy" id="561184"/>
    <lineage>
        <taxon>Bacteria</taxon>
        <taxon>Pseudomonadati</taxon>
        <taxon>Pseudomonadota</taxon>
        <taxon>Alphaproteobacteria</taxon>
        <taxon>Rhodobacterales</taxon>
        <taxon>Roseobacteraceae</taxon>
        <taxon>Mameliella</taxon>
    </lineage>
</organism>
<sequence length="121" mass="13991">MRMTLKYVAEDTDRHGNVRLYYRRNGRKVRLRGPVGSPEFLTDYRRAAARPKESRKKSPPKPGVLRKDSLHWLCAQYYKSTTFAELGAGTQKTRRSILERFCQRKGNGSIDLYDADAPHTC</sequence>
<reference evidence="2 3" key="1">
    <citation type="submission" date="2014-10" db="EMBL/GenBank/DDBJ databases">
        <title>Genome sequence of Ponticoccus sp. strain UMTAT08 isolated from clonal culture of toxic dinoflagellate Alexandrium tamiyavanichii.</title>
        <authorList>
            <person name="Gan H.Y."/>
            <person name="Muhd D.-D."/>
            <person name="Mohd Noor M.E."/>
            <person name="Yeong Y.S."/>
            <person name="Usup G."/>
        </authorList>
    </citation>
    <scope>NUCLEOTIDE SEQUENCE [LARGE SCALE GENOMIC DNA]</scope>
    <source>
        <strain evidence="2 3">UMTAT08</strain>
    </source>
</reference>
<dbReference type="Proteomes" id="UP000030960">
    <property type="component" value="Unassembled WGS sequence"/>
</dbReference>
<evidence type="ECO:0000313" key="3">
    <source>
        <dbReference type="Proteomes" id="UP000030960"/>
    </source>
</evidence>
<name>A0A0B3SJC1_9RHOB</name>
<gene>
    <name evidence="2" type="ORF">OA50_04728</name>
</gene>